<dbReference type="Pfam" id="PF22581">
    <property type="entry name" value="CIMIP3"/>
    <property type="match status" value="1"/>
</dbReference>
<dbReference type="InParanoid" id="A0A7N4V3F0"/>
<keyword evidence="2" id="KW-1185">Reference proteome</keyword>
<organism evidence="1 2">
    <name type="scientific">Sarcophilus harrisii</name>
    <name type="common">Tasmanian devil</name>
    <name type="synonym">Sarcophilus laniarius</name>
    <dbReference type="NCBI Taxonomy" id="9305"/>
    <lineage>
        <taxon>Eukaryota</taxon>
        <taxon>Metazoa</taxon>
        <taxon>Chordata</taxon>
        <taxon>Craniata</taxon>
        <taxon>Vertebrata</taxon>
        <taxon>Euteleostomi</taxon>
        <taxon>Mammalia</taxon>
        <taxon>Metatheria</taxon>
        <taxon>Dasyuromorphia</taxon>
        <taxon>Dasyuridae</taxon>
        <taxon>Sarcophilus</taxon>
    </lineage>
</organism>
<gene>
    <name evidence="1" type="primary">CIMIP3</name>
</gene>
<dbReference type="Ensembl" id="ENSSHAT00000048115.1">
    <property type="protein sequence ID" value="ENSSHAP00000036426.1"/>
    <property type="gene ID" value="ENSSHAG00000031266.1"/>
</dbReference>
<evidence type="ECO:0000313" key="1">
    <source>
        <dbReference type="Ensembl" id="ENSSHAP00000036426.1"/>
    </source>
</evidence>
<dbReference type="PANTHER" id="PTHR35444">
    <property type="entry name" value="RIKEN CDNA 1700001C19 GENE"/>
    <property type="match status" value="1"/>
</dbReference>
<protein>
    <submittedName>
        <fullName evidence="1">Uncharacterized protein</fullName>
    </submittedName>
</protein>
<reference evidence="1 2" key="1">
    <citation type="journal article" date="2011" name="Proc. Natl. Acad. Sci. U.S.A.">
        <title>Genetic diversity and population structure of the endangered marsupial Sarcophilus harrisii (Tasmanian devil).</title>
        <authorList>
            <person name="Miller W."/>
            <person name="Hayes V.M."/>
            <person name="Ratan A."/>
            <person name="Petersen D.C."/>
            <person name="Wittekindt N.E."/>
            <person name="Miller J."/>
            <person name="Walenz B."/>
            <person name="Knight J."/>
            <person name="Qi J."/>
            <person name="Zhao F."/>
            <person name="Wang Q."/>
            <person name="Bedoya-Reina O.C."/>
            <person name="Katiyar N."/>
            <person name="Tomsho L.P."/>
            <person name="Kasson L.M."/>
            <person name="Hardie R.A."/>
            <person name="Woodbridge P."/>
            <person name="Tindall E.A."/>
            <person name="Bertelsen M.F."/>
            <person name="Dixon D."/>
            <person name="Pyecroft S."/>
            <person name="Helgen K.M."/>
            <person name="Lesk A.M."/>
            <person name="Pringle T.H."/>
            <person name="Patterson N."/>
            <person name="Zhang Y."/>
            <person name="Kreiss A."/>
            <person name="Woods G.M."/>
            <person name="Jones M.E."/>
            <person name="Schuster S.C."/>
        </authorList>
    </citation>
    <scope>NUCLEOTIDE SEQUENCE [LARGE SCALE GENOMIC DNA]</scope>
</reference>
<evidence type="ECO:0000313" key="2">
    <source>
        <dbReference type="Proteomes" id="UP000007648"/>
    </source>
</evidence>
<dbReference type="GeneTree" id="ENSGT00390000014226"/>
<name>A0A7N4V3F0_SARHA</name>
<dbReference type="InterPro" id="IPR054446">
    <property type="entry name" value="CIMIP3-like"/>
</dbReference>
<dbReference type="AlphaFoldDB" id="A0A7N4V3F0"/>
<proteinExistence type="predicted"/>
<reference evidence="1" key="2">
    <citation type="submission" date="2025-08" db="UniProtKB">
        <authorList>
            <consortium name="Ensembl"/>
        </authorList>
    </citation>
    <scope>IDENTIFICATION</scope>
</reference>
<dbReference type="OrthoDB" id="5982044at2759"/>
<sequence>MPYMLPRRIRVPLKAKPEDKDPLLSFCQIPDKHQDPSHPRKSFASTIPVAVDPWKQQQKVINHRFYTRQYTNSYTPFYTLQKPSCGYLYCQDTDHTRKRLDIPYTNVNKWRTDAIL</sequence>
<reference evidence="1" key="3">
    <citation type="submission" date="2025-09" db="UniProtKB">
        <authorList>
            <consortium name="Ensembl"/>
        </authorList>
    </citation>
    <scope>IDENTIFICATION</scope>
</reference>
<accession>A0A7N4V3F0</accession>
<dbReference type="PANTHER" id="PTHR35444:SF1">
    <property type="entry name" value="RIKEN CDNA 1700001C19 GENE"/>
    <property type="match status" value="1"/>
</dbReference>
<dbReference type="Proteomes" id="UP000007648">
    <property type="component" value="Unassembled WGS sequence"/>
</dbReference>